<feature type="region of interest" description="Disordered" evidence="1">
    <location>
        <begin position="281"/>
        <end position="309"/>
    </location>
</feature>
<organism evidence="2 3">
    <name type="scientific">Ceratopteris richardii</name>
    <name type="common">Triangle waterfern</name>
    <dbReference type="NCBI Taxonomy" id="49495"/>
    <lineage>
        <taxon>Eukaryota</taxon>
        <taxon>Viridiplantae</taxon>
        <taxon>Streptophyta</taxon>
        <taxon>Embryophyta</taxon>
        <taxon>Tracheophyta</taxon>
        <taxon>Polypodiopsida</taxon>
        <taxon>Polypodiidae</taxon>
        <taxon>Polypodiales</taxon>
        <taxon>Pteridineae</taxon>
        <taxon>Pteridaceae</taxon>
        <taxon>Parkerioideae</taxon>
        <taxon>Ceratopteris</taxon>
    </lineage>
</organism>
<dbReference type="EMBL" id="CM035431">
    <property type="protein sequence ID" value="KAH7297354.1"/>
    <property type="molecule type" value="Genomic_DNA"/>
</dbReference>
<dbReference type="OrthoDB" id="1911931at2759"/>
<feature type="compositionally biased region" description="Polar residues" evidence="1">
    <location>
        <begin position="1"/>
        <end position="21"/>
    </location>
</feature>
<dbReference type="EMBL" id="CM035431">
    <property type="protein sequence ID" value="KAH7297350.1"/>
    <property type="molecule type" value="Genomic_DNA"/>
</dbReference>
<accession>A0A8T2RLW7</accession>
<reference evidence="2" key="1">
    <citation type="submission" date="2021-08" db="EMBL/GenBank/DDBJ databases">
        <title>WGS assembly of Ceratopteris richardii.</title>
        <authorList>
            <person name="Marchant D.B."/>
            <person name="Chen G."/>
            <person name="Jenkins J."/>
            <person name="Shu S."/>
            <person name="Leebens-Mack J."/>
            <person name="Grimwood J."/>
            <person name="Schmutz J."/>
            <person name="Soltis P."/>
            <person name="Soltis D."/>
            <person name="Chen Z.-H."/>
        </authorList>
    </citation>
    <scope>NUCLEOTIDE SEQUENCE</scope>
    <source>
        <strain evidence="2">Whitten #5841</strain>
        <tissue evidence="2">Leaf</tissue>
    </source>
</reference>
<dbReference type="AlphaFoldDB" id="A0A8T2RLW7"/>
<name>A0A8T2RLW7_CERRI</name>
<keyword evidence="3" id="KW-1185">Reference proteome</keyword>
<evidence type="ECO:0000313" key="3">
    <source>
        <dbReference type="Proteomes" id="UP000825935"/>
    </source>
</evidence>
<feature type="region of interest" description="Disordered" evidence="1">
    <location>
        <begin position="1"/>
        <end position="51"/>
    </location>
</feature>
<evidence type="ECO:0000256" key="1">
    <source>
        <dbReference type="SAM" id="MobiDB-lite"/>
    </source>
</evidence>
<dbReference type="Proteomes" id="UP000825935">
    <property type="component" value="Chromosome 26"/>
</dbReference>
<dbReference type="PANTHER" id="PTHR34466">
    <property type="entry name" value="OS11G0129800 PROTEIN"/>
    <property type="match status" value="1"/>
</dbReference>
<comment type="caution">
    <text evidence="2">The sequence shown here is derived from an EMBL/GenBank/DDBJ whole genome shotgun (WGS) entry which is preliminary data.</text>
</comment>
<feature type="compositionally biased region" description="Polar residues" evidence="1">
    <location>
        <begin position="281"/>
        <end position="292"/>
    </location>
</feature>
<evidence type="ECO:0000313" key="2">
    <source>
        <dbReference type="EMBL" id="KAH7297356.1"/>
    </source>
</evidence>
<protein>
    <submittedName>
        <fullName evidence="2">Uncharacterized protein</fullName>
    </submittedName>
</protein>
<sequence length="518" mass="57609">MATSAFRSTTKRSCQIDNGSSARELDSVPSTPRSKRDPSSSGRGFHRRSSSVTDVSARYLSDCSSTIEYRTSYNKGLKTGCRSVCPSDSEPDMDILSIRGRYDRRSVESEDERPHLAESKTGFMNRMQEGLRRTSSSQDLSQASNKMRQPDPIIDIKDDAESLVKVKTIRAVYGSLQNDPPVQNVGTVDLCDAKRIEAHSAVSNSIHKRNQLPLSKCIESTSEPLGSNVTQAVADIRKEYTTKLEESEKRVRELWSQIAVEERRCLELSKIVRELLPTVSSAPVAENSSNHRQQLRRKNITERQGSSKSLAEEAERFFDECVSISSYDCQGDSDESMQVKHADNLRKEDEPSLNALSTKASGNEEVHWLRVSVGSDGVVLPWLQWESEAGCGGVKSSNQFENRKGLSKKSGRGHVDNFKTGPLKALTAKAAAGPRKPQTATKKVLAGDESQNQGQRTEVLEVKKRRTVSSAMHVTSDNDVNQISSEFLDVDTFLHEKIKYRGRIENGELLLCPSLFLF</sequence>
<dbReference type="PANTHER" id="PTHR34466:SF3">
    <property type="entry name" value="OS11G0129800 PROTEIN"/>
    <property type="match status" value="1"/>
</dbReference>
<gene>
    <name evidence="2" type="ORF">KP509_26G066400</name>
</gene>
<feature type="region of interest" description="Disordered" evidence="1">
    <location>
        <begin position="431"/>
        <end position="456"/>
    </location>
</feature>
<dbReference type="EMBL" id="CM035431">
    <property type="protein sequence ID" value="KAH7297356.1"/>
    <property type="molecule type" value="Genomic_DNA"/>
</dbReference>
<proteinExistence type="predicted"/>